<organism evidence="2 3">
    <name type="scientific">Terrimonas rubra</name>
    <dbReference type="NCBI Taxonomy" id="1035890"/>
    <lineage>
        <taxon>Bacteria</taxon>
        <taxon>Pseudomonadati</taxon>
        <taxon>Bacteroidota</taxon>
        <taxon>Chitinophagia</taxon>
        <taxon>Chitinophagales</taxon>
        <taxon>Chitinophagaceae</taxon>
        <taxon>Terrimonas</taxon>
    </lineage>
</organism>
<feature type="domain" description="DUF985" evidence="1">
    <location>
        <begin position="6"/>
        <end position="141"/>
    </location>
</feature>
<reference evidence="3" key="1">
    <citation type="journal article" date="2019" name="Int. J. Syst. Evol. Microbiol.">
        <title>The Global Catalogue of Microorganisms (GCM) 10K type strain sequencing project: providing services to taxonomists for standard genome sequencing and annotation.</title>
        <authorList>
            <consortium name="The Broad Institute Genomics Platform"/>
            <consortium name="The Broad Institute Genome Sequencing Center for Infectious Disease"/>
            <person name="Wu L."/>
            <person name="Ma J."/>
        </authorList>
    </citation>
    <scope>NUCLEOTIDE SEQUENCE [LARGE SCALE GENOMIC DNA]</scope>
    <source>
        <strain evidence="3">KCTC 23299</strain>
    </source>
</reference>
<dbReference type="InterPro" id="IPR039935">
    <property type="entry name" value="YML079W-like"/>
</dbReference>
<dbReference type="CDD" id="cd06121">
    <property type="entry name" value="cupin_YML079wp"/>
    <property type="match status" value="1"/>
</dbReference>
<dbReference type="SUPFAM" id="SSF51182">
    <property type="entry name" value="RmlC-like cupins"/>
    <property type="match status" value="1"/>
</dbReference>
<dbReference type="Gene3D" id="2.60.120.10">
    <property type="entry name" value="Jelly Rolls"/>
    <property type="match status" value="1"/>
</dbReference>
<dbReference type="Pfam" id="PF06172">
    <property type="entry name" value="Cupin_5"/>
    <property type="match status" value="1"/>
</dbReference>
<gene>
    <name evidence="2" type="ORF">ACFS6H_07695</name>
</gene>
<name>A0ABW6A2T2_9BACT</name>
<evidence type="ECO:0000313" key="2">
    <source>
        <dbReference type="EMBL" id="MFD2919582.1"/>
    </source>
</evidence>
<dbReference type="Proteomes" id="UP001597511">
    <property type="component" value="Unassembled WGS sequence"/>
</dbReference>
<dbReference type="InterPro" id="IPR011051">
    <property type="entry name" value="RmlC_Cupin_sf"/>
</dbReference>
<dbReference type="EMBL" id="JBHUOZ010000001">
    <property type="protein sequence ID" value="MFD2919582.1"/>
    <property type="molecule type" value="Genomic_DNA"/>
</dbReference>
<dbReference type="RefSeq" id="WP_386096912.1">
    <property type="nucleotide sequence ID" value="NZ_JBHUOZ010000001.1"/>
</dbReference>
<accession>A0ABW6A2T2</accession>
<protein>
    <submittedName>
        <fullName evidence="2">Cupin domain-containing protein</fullName>
    </submittedName>
</protein>
<proteinExistence type="predicted"/>
<comment type="caution">
    <text evidence="2">The sequence shown here is derived from an EMBL/GenBank/DDBJ whole genome shotgun (WGS) entry which is preliminary data.</text>
</comment>
<dbReference type="PANTHER" id="PTHR33387">
    <property type="entry name" value="RMLC-LIKE JELLY ROLL FOLD PROTEIN"/>
    <property type="match status" value="1"/>
</dbReference>
<dbReference type="InterPro" id="IPR014710">
    <property type="entry name" value="RmlC-like_jellyroll"/>
</dbReference>
<sequence>MYTAAYWIEHLQLQQHVEGGWYCEVYKAAQAINLHGNKQERSAATHIYFLLQQQEFSALHRIASDELWHFYAGTALTVYEITVEGELIEHILGNDPANNEQHFCVIKAGSWFGAKTTGEGGYALVGCTVAPGFDFADFELAERANLLNLYPQYRQLIEMLTR</sequence>
<dbReference type="PANTHER" id="PTHR33387:SF3">
    <property type="entry name" value="DUF985 DOMAIN-CONTAINING PROTEIN"/>
    <property type="match status" value="1"/>
</dbReference>
<evidence type="ECO:0000259" key="1">
    <source>
        <dbReference type="Pfam" id="PF06172"/>
    </source>
</evidence>
<keyword evidence="3" id="KW-1185">Reference proteome</keyword>
<evidence type="ECO:0000313" key="3">
    <source>
        <dbReference type="Proteomes" id="UP001597511"/>
    </source>
</evidence>
<dbReference type="InterPro" id="IPR009327">
    <property type="entry name" value="Cupin_DUF985"/>
</dbReference>